<dbReference type="AlphaFoldDB" id="A0A9D4RU99"/>
<evidence type="ECO:0000313" key="1">
    <source>
        <dbReference type="EMBL" id="KAH3881354.1"/>
    </source>
</evidence>
<reference evidence="1" key="1">
    <citation type="journal article" date="2019" name="bioRxiv">
        <title>The Genome of the Zebra Mussel, Dreissena polymorpha: A Resource for Invasive Species Research.</title>
        <authorList>
            <person name="McCartney M.A."/>
            <person name="Auch B."/>
            <person name="Kono T."/>
            <person name="Mallez S."/>
            <person name="Zhang Y."/>
            <person name="Obille A."/>
            <person name="Becker A."/>
            <person name="Abrahante J.E."/>
            <person name="Garbe J."/>
            <person name="Badalamenti J.P."/>
            <person name="Herman A."/>
            <person name="Mangelson H."/>
            <person name="Liachko I."/>
            <person name="Sullivan S."/>
            <person name="Sone E.D."/>
            <person name="Koren S."/>
            <person name="Silverstein K.A.T."/>
            <person name="Beckman K.B."/>
            <person name="Gohl D.M."/>
        </authorList>
    </citation>
    <scope>NUCLEOTIDE SEQUENCE</scope>
    <source>
        <strain evidence="1">Duluth1</strain>
        <tissue evidence="1">Whole animal</tissue>
    </source>
</reference>
<reference evidence="1" key="2">
    <citation type="submission" date="2020-11" db="EMBL/GenBank/DDBJ databases">
        <authorList>
            <person name="McCartney M.A."/>
            <person name="Auch B."/>
            <person name="Kono T."/>
            <person name="Mallez S."/>
            <person name="Becker A."/>
            <person name="Gohl D.M."/>
            <person name="Silverstein K.A.T."/>
            <person name="Koren S."/>
            <person name="Bechman K.B."/>
            <person name="Herman A."/>
            <person name="Abrahante J.E."/>
            <person name="Garbe J."/>
        </authorList>
    </citation>
    <scope>NUCLEOTIDE SEQUENCE</scope>
    <source>
        <strain evidence="1">Duluth1</strain>
        <tissue evidence="1">Whole animal</tissue>
    </source>
</reference>
<comment type="caution">
    <text evidence="1">The sequence shown here is derived from an EMBL/GenBank/DDBJ whole genome shotgun (WGS) entry which is preliminary data.</text>
</comment>
<protein>
    <submittedName>
        <fullName evidence="1">Uncharacterized protein</fullName>
    </submittedName>
</protein>
<name>A0A9D4RU99_DREPO</name>
<organism evidence="1 2">
    <name type="scientific">Dreissena polymorpha</name>
    <name type="common">Zebra mussel</name>
    <name type="synonym">Mytilus polymorpha</name>
    <dbReference type="NCBI Taxonomy" id="45954"/>
    <lineage>
        <taxon>Eukaryota</taxon>
        <taxon>Metazoa</taxon>
        <taxon>Spiralia</taxon>
        <taxon>Lophotrochozoa</taxon>
        <taxon>Mollusca</taxon>
        <taxon>Bivalvia</taxon>
        <taxon>Autobranchia</taxon>
        <taxon>Heteroconchia</taxon>
        <taxon>Euheterodonta</taxon>
        <taxon>Imparidentia</taxon>
        <taxon>Neoheterodontei</taxon>
        <taxon>Myida</taxon>
        <taxon>Dreissenoidea</taxon>
        <taxon>Dreissenidae</taxon>
        <taxon>Dreissena</taxon>
    </lineage>
</organism>
<evidence type="ECO:0000313" key="2">
    <source>
        <dbReference type="Proteomes" id="UP000828390"/>
    </source>
</evidence>
<keyword evidence="2" id="KW-1185">Reference proteome</keyword>
<proteinExistence type="predicted"/>
<sequence length="58" mass="6654">MHINSWTQTNPNTRRYIASNINVTMPFVDAPRYILIPCRVKHGTSNDHIFDPLPGFKG</sequence>
<dbReference type="EMBL" id="JAIWYP010000001">
    <property type="protein sequence ID" value="KAH3881354.1"/>
    <property type="molecule type" value="Genomic_DNA"/>
</dbReference>
<gene>
    <name evidence="1" type="ORF">DPMN_005279</name>
</gene>
<dbReference type="Proteomes" id="UP000828390">
    <property type="component" value="Unassembled WGS sequence"/>
</dbReference>
<accession>A0A9D4RU99</accession>